<evidence type="ECO:0008006" key="3">
    <source>
        <dbReference type="Google" id="ProtNLM"/>
    </source>
</evidence>
<protein>
    <recommendedName>
        <fullName evidence="3">PilZ domain-containing protein</fullName>
    </recommendedName>
</protein>
<sequence>MIKEARIAFGEVLLTCAAFDLSSTGARICLFDPVEVPEMVELRLPDGLLQPARRRWQQGTQVGLEFVGAAAG</sequence>
<accession>A0A9X0R2J0</accession>
<dbReference type="AlphaFoldDB" id="A0A9X0R2J0"/>
<dbReference type="Proteomes" id="UP000600101">
    <property type="component" value="Unassembled WGS sequence"/>
</dbReference>
<dbReference type="SUPFAM" id="SSF141371">
    <property type="entry name" value="PilZ domain-like"/>
    <property type="match status" value="1"/>
</dbReference>
<proteinExistence type="predicted"/>
<name>A0A9X0R2J0_9PROT</name>
<keyword evidence="2" id="KW-1185">Reference proteome</keyword>
<organism evidence="1 2">
    <name type="scientific">Siccirubricoccus deserti</name>
    <dbReference type="NCBI Taxonomy" id="2013562"/>
    <lineage>
        <taxon>Bacteria</taxon>
        <taxon>Pseudomonadati</taxon>
        <taxon>Pseudomonadota</taxon>
        <taxon>Alphaproteobacteria</taxon>
        <taxon>Acetobacterales</taxon>
        <taxon>Roseomonadaceae</taxon>
        <taxon>Siccirubricoccus</taxon>
    </lineage>
</organism>
<gene>
    <name evidence="1" type="ORF">H7965_20110</name>
</gene>
<dbReference type="EMBL" id="JACOMF010000031">
    <property type="protein sequence ID" value="MBC4017618.1"/>
    <property type="molecule type" value="Genomic_DNA"/>
</dbReference>
<evidence type="ECO:0000313" key="1">
    <source>
        <dbReference type="EMBL" id="MBC4017618.1"/>
    </source>
</evidence>
<comment type="caution">
    <text evidence="1">The sequence shown here is derived from an EMBL/GenBank/DDBJ whole genome shotgun (WGS) entry which is preliminary data.</text>
</comment>
<reference evidence="1" key="1">
    <citation type="submission" date="2020-08" db="EMBL/GenBank/DDBJ databases">
        <authorList>
            <person name="Hu Y."/>
            <person name="Nguyen S.V."/>
            <person name="Li F."/>
            <person name="Fanning S."/>
        </authorList>
    </citation>
    <scope>NUCLEOTIDE SEQUENCE</scope>
    <source>
        <strain evidence="1">SYSU D8009</strain>
    </source>
</reference>
<evidence type="ECO:0000313" key="2">
    <source>
        <dbReference type="Proteomes" id="UP000600101"/>
    </source>
</evidence>